<keyword evidence="9 13" id="KW-0472">Membrane</keyword>
<evidence type="ECO:0000256" key="5">
    <source>
        <dbReference type="ARBA" id="ARBA00022449"/>
    </source>
</evidence>
<feature type="transmembrane region" description="Helical" evidence="13">
    <location>
        <begin position="210"/>
        <end position="228"/>
    </location>
</feature>
<evidence type="ECO:0000256" key="1">
    <source>
        <dbReference type="ARBA" id="ARBA00004141"/>
    </source>
</evidence>
<feature type="transmembrane region" description="Helical" evidence="13">
    <location>
        <begin position="305"/>
        <end position="328"/>
    </location>
</feature>
<dbReference type="Proteomes" id="UP001295444">
    <property type="component" value="Chromosome 09"/>
</dbReference>
<evidence type="ECO:0000256" key="4">
    <source>
        <dbReference type="ARBA" id="ARBA00022448"/>
    </source>
</evidence>
<dbReference type="EMBL" id="OW240920">
    <property type="protein sequence ID" value="CAH2314471.1"/>
    <property type="molecule type" value="Genomic_DNA"/>
</dbReference>
<protein>
    <recommendedName>
        <fullName evidence="13">Choline transporter-like protein</fullName>
    </recommendedName>
</protein>
<evidence type="ECO:0000256" key="3">
    <source>
        <dbReference type="ARBA" id="ARBA00007168"/>
    </source>
</evidence>
<sequence>MAFIGGYIVVGIMAWLYGDPRQVIYPRNSTGMYCGVGDNKDKPYVLYFNLLKCISATNVLAATLKGFQCPTTQICVKECPNDFYWPPLKFNSTFCLPGTNPTITTIIELIDKEKCPAFLVPSTPFLNRCFPNANLKVPDNFTVNSLIGNQTLPSITNASNAIANTFNLQNLGKKIFEDFAKSWIWILVGLVIAMLVSLLFLLLLRFTAGILVWVLIIGVIGVTAYGIYHCYTEYDALNKSGSTIQNVGFTVNIGVYFNVKETWLAIMIILIVVEVILLLLLLFLRKRILIAIALIKEASKAIGHIMSSLFYPVVTFVLLLVCITYWGITALYLATSGAPLYIVSVANTTFPGCANITGNKTCDPMTFNASSTGCSEAQCIFYKYNTEGLYQTNLFNLQIYNVIGFLWCMNFVIALGQCVMAGAFASYYWAFNKPRDIPFFPVSAAFMRTLRYHTGSLAFGALILTIIQVIRIMLEYLDHKLKDVHNPCTRFLLCCLKCCFWCLEKFIKFLNRNAYIMIAVYGKNFCVSAKNAFNLLMRNIVRVVVLDKVTDLLILFGKLIVVGGVGVLAFFFFSNKLKIDNDAFKPPNLNYYWIPILTIVVGSYMIAQGFFSVYTMCVDTLFLCFLEDLERNDGSQEKPYYMPKSLMSILNKKNRPPESEEKKKGKK</sequence>
<evidence type="ECO:0000256" key="12">
    <source>
        <dbReference type="ARBA" id="ARBA00036880"/>
    </source>
</evidence>
<comment type="function">
    <text evidence="13">Choline transporter.</text>
</comment>
<evidence type="ECO:0000313" key="15">
    <source>
        <dbReference type="Proteomes" id="UP001295444"/>
    </source>
</evidence>
<dbReference type="GO" id="GO:0090422">
    <property type="term" value="F:thiamine pyrophosphate transmembrane transporter activity"/>
    <property type="evidence" value="ECO:0007669"/>
    <property type="project" value="TreeGrafter"/>
</dbReference>
<evidence type="ECO:0000256" key="11">
    <source>
        <dbReference type="ARBA" id="ARBA00035093"/>
    </source>
</evidence>
<evidence type="ECO:0000256" key="7">
    <source>
        <dbReference type="ARBA" id="ARBA00022692"/>
    </source>
</evidence>
<accession>A0AAD1WMB9</accession>
<dbReference type="PANTHER" id="PTHR12385">
    <property type="entry name" value="CHOLINE TRANSPORTER-LIKE (SLC FAMILY 44)"/>
    <property type="match status" value="1"/>
</dbReference>
<gene>
    <name evidence="14" type="ORF">PECUL_23A001950</name>
</gene>
<proteinExistence type="inferred from homology"/>
<reference evidence="14" key="1">
    <citation type="submission" date="2022-03" db="EMBL/GenBank/DDBJ databases">
        <authorList>
            <person name="Alioto T."/>
            <person name="Alioto T."/>
            <person name="Gomez Garrido J."/>
        </authorList>
    </citation>
    <scope>NUCLEOTIDE SEQUENCE</scope>
</reference>
<dbReference type="InterPro" id="IPR007603">
    <property type="entry name" value="Choline_transptr-like"/>
</dbReference>
<comment type="catalytic activity">
    <reaction evidence="11">
        <text>choline(out) + n H(+)(in) = choline(in) + n H(+)(out)</text>
        <dbReference type="Rhea" id="RHEA:75463"/>
        <dbReference type="ChEBI" id="CHEBI:15354"/>
        <dbReference type="ChEBI" id="CHEBI:15378"/>
    </reaction>
</comment>
<keyword evidence="10" id="KW-0325">Glycoprotein</keyword>
<dbReference type="AlphaFoldDB" id="A0AAD1WMB9"/>
<dbReference type="Pfam" id="PF04515">
    <property type="entry name" value="Choline_transpo"/>
    <property type="match status" value="1"/>
</dbReference>
<feature type="transmembrane region" description="Helical" evidence="13">
    <location>
        <begin position="399"/>
        <end position="429"/>
    </location>
</feature>
<keyword evidence="7 13" id="KW-0812">Transmembrane</keyword>
<name>A0AAD1WMB9_PELCU</name>
<keyword evidence="8 13" id="KW-1133">Transmembrane helix</keyword>
<comment type="similarity">
    <text evidence="3 13">Belongs to the CTL (choline transporter-like) family.</text>
</comment>
<evidence type="ECO:0000313" key="14">
    <source>
        <dbReference type="EMBL" id="CAH2314471.1"/>
    </source>
</evidence>
<evidence type="ECO:0000256" key="2">
    <source>
        <dbReference type="ARBA" id="ARBA00004221"/>
    </source>
</evidence>
<feature type="transmembrane region" description="Helical" evidence="13">
    <location>
        <begin position="552"/>
        <end position="573"/>
    </location>
</feature>
<feature type="transmembrane region" description="Helical" evidence="13">
    <location>
        <begin position="593"/>
        <end position="626"/>
    </location>
</feature>
<feature type="transmembrane region" description="Helical" evidence="13">
    <location>
        <begin position="263"/>
        <end position="284"/>
    </location>
</feature>
<dbReference type="GO" id="GO:0015871">
    <property type="term" value="P:choline transport"/>
    <property type="evidence" value="ECO:0007669"/>
    <property type="project" value="TreeGrafter"/>
</dbReference>
<comment type="subcellular location">
    <subcellularLocation>
        <location evidence="2">Apical cell membrane</location>
    </subcellularLocation>
    <subcellularLocation>
        <location evidence="13">Cell membrane</location>
        <topology evidence="13">Multi-pass membrane protein</topology>
    </subcellularLocation>
    <subcellularLocation>
        <location evidence="1">Membrane</location>
        <topology evidence="1">Multi-pass membrane protein</topology>
    </subcellularLocation>
</comment>
<evidence type="ECO:0000256" key="13">
    <source>
        <dbReference type="RuleBase" id="RU368066"/>
    </source>
</evidence>
<keyword evidence="4" id="KW-0813">Transport</keyword>
<feature type="transmembrane region" description="Helical" evidence="13">
    <location>
        <begin position="450"/>
        <end position="470"/>
    </location>
</feature>
<comment type="catalytic activity">
    <reaction evidence="12">
        <text>thiamine diphosphate(out) = thiamine diphosphate(in)</text>
        <dbReference type="Rhea" id="RHEA:75471"/>
        <dbReference type="ChEBI" id="CHEBI:58937"/>
    </reaction>
</comment>
<feature type="transmembrane region" description="Helical" evidence="13">
    <location>
        <begin position="183"/>
        <end position="203"/>
    </location>
</feature>
<dbReference type="GO" id="GO:0015297">
    <property type="term" value="F:antiporter activity"/>
    <property type="evidence" value="ECO:0007669"/>
    <property type="project" value="UniProtKB-KW"/>
</dbReference>
<organism evidence="14 15">
    <name type="scientific">Pelobates cultripes</name>
    <name type="common">Western spadefoot toad</name>
    <dbReference type="NCBI Taxonomy" id="61616"/>
    <lineage>
        <taxon>Eukaryota</taxon>
        <taxon>Metazoa</taxon>
        <taxon>Chordata</taxon>
        <taxon>Craniata</taxon>
        <taxon>Vertebrata</taxon>
        <taxon>Euteleostomi</taxon>
        <taxon>Amphibia</taxon>
        <taxon>Batrachia</taxon>
        <taxon>Anura</taxon>
        <taxon>Pelobatoidea</taxon>
        <taxon>Pelobatidae</taxon>
        <taxon>Pelobates</taxon>
    </lineage>
</organism>
<dbReference type="PANTHER" id="PTHR12385:SF37">
    <property type="entry name" value="CHOLINE TRANSPORTER-LIKE PROTEIN 4"/>
    <property type="match status" value="1"/>
</dbReference>
<keyword evidence="6" id="KW-1003">Cell membrane</keyword>
<evidence type="ECO:0000256" key="10">
    <source>
        <dbReference type="ARBA" id="ARBA00023180"/>
    </source>
</evidence>
<evidence type="ECO:0000256" key="8">
    <source>
        <dbReference type="ARBA" id="ARBA00022989"/>
    </source>
</evidence>
<dbReference type="GO" id="GO:0016324">
    <property type="term" value="C:apical plasma membrane"/>
    <property type="evidence" value="ECO:0007669"/>
    <property type="project" value="UniProtKB-SubCell"/>
</dbReference>
<evidence type="ECO:0000256" key="6">
    <source>
        <dbReference type="ARBA" id="ARBA00022475"/>
    </source>
</evidence>
<evidence type="ECO:0000256" key="9">
    <source>
        <dbReference type="ARBA" id="ARBA00023136"/>
    </source>
</evidence>
<keyword evidence="5" id="KW-0050">Antiport</keyword>
<keyword evidence="15" id="KW-1185">Reference proteome</keyword>